<protein>
    <submittedName>
        <fullName evidence="1">Uncharacterized protein</fullName>
    </submittedName>
</protein>
<evidence type="ECO:0000313" key="2">
    <source>
        <dbReference type="Proteomes" id="UP000245444"/>
    </source>
</evidence>
<evidence type="ECO:0000313" key="1">
    <source>
        <dbReference type="EMBL" id="AWN45815.1"/>
    </source>
</evidence>
<dbReference type="EMBL" id="CP029553">
    <property type="protein sequence ID" value="AWN45815.1"/>
    <property type="molecule type" value="Genomic_DNA"/>
</dbReference>
<accession>A0A2U8WHV6</accession>
<keyword evidence="2" id="KW-1185">Reference proteome</keyword>
<dbReference type="AlphaFoldDB" id="A0A2U8WHV6"/>
<sequence length="93" mass="9335">MFRTVRRLVFQAALIVAIGSAVLLSRGGQEAAALALRPALDPAPISAPLARPAPPAPAPGVRVVLALPWTNGSAELASEALAAQFGAGLSGSR</sequence>
<proteinExistence type="predicted"/>
<dbReference type="Proteomes" id="UP000245444">
    <property type="component" value="Chromosome"/>
</dbReference>
<dbReference type="KEGG" id="mtea:DK419_05360"/>
<gene>
    <name evidence="1" type="ORF">DK419_05360</name>
</gene>
<dbReference type="RefSeq" id="WP_109958173.1">
    <property type="nucleotide sequence ID" value="NZ_CP029553.1"/>
</dbReference>
<organism evidence="1 2">
    <name type="scientific">Methylobacterium terrae</name>
    <dbReference type="NCBI Taxonomy" id="2202827"/>
    <lineage>
        <taxon>Bacteria</taxon>
        <taxon>Pseudomonadati</taxon>
        <taxon>Pseudomonadota</taxon>
        <taxon>Alphaproteobacteria</taxon>
        <taxon>Hyphomicrobiales</taxon>
        <taxon>Methylobacteriaceae</taxon>
        <taxon>Methylobacterium</taxon>
    </lineage>
</organism>
<name>A0A2U8WHV6_9HYPH</name>
<dbReference type="OrthoDB" id="8002877at2"/>
<reference evidence="1 2" key="1">
    <citation type="submission" date="2018-05" db="EMBL/GenBank/DDBJ databases">
        <title>Complete Genome Sequence of Methylobacterium sp. 17Sr1-28.</title>
        <authorList>
            <person name="Srinivasan S."/>
        </authorList>
    </citation>
    <scope>NUCLEOTIDE SEQUENCE [LARGE SCALE GENOMIC DNA]</scope>
    <source>
        <strain evidence="1 2">17Sr1-28</strain>
    </source>
</reference>